<dbReference type="PANTHER" id="PTHR36924">
    <property type="entry name" value="ANTITOXIN HIGA-1"/>
    <property type="match status" value="1"/>
</dbReference>
<dbReference type="EMBL" id="CP061800">
    <property type="protein sequence ID" value="QTA87437.1"/>
    <property type="molecule type" value="Genomic_DNA"/>
</dbReference>
<dbReference type="PROSITE" id="PS50943">
    <property type="entry name" value="HTH_CROC1"/>
    <property type="match status" value="1"/>
</dbReference>
<dbReference type="GO" id="GO:0003677">
    <property type="term" value="F:DNA binding"/>
    <property type="evidence" value="ECO:0007669"/>
    <property type="project" value="UniProtKB-KW"/>
</dbReference>
<sequence>MKLRKRPPTHPGGILKRNYMDQSVATLSQLADILRLPEEAVSEVVNERAPVTADMALRISRAFGTSPDLWLNMQQYYDLWHAANDSKEWEKVRPVMLSELPVVQM</sequence>
<dbReference type="InterPro" id="IPR001387">
    <property type="entry name" value="Cro/C1-type_HTH"/>
</dbReference>
<dbReference type="SUPFAM" id="SSF47413">
    <property type="entry name" value="lambda repressor-like DNA-binding domains"/>
    <property type="match status" value="1"/>
</dbReference>
<proteinExistence type="predicted"/>
<dbReference type="Proteomes" id="UP000663722">
    <property type="component" value="Chromosome"/>
</dbReference>
<protein>
    <submittedName>
        <fullName evidence="3">Toxin-antitoxin system, toxin component, HicA domain-containing protein</fullName>
    </submittedName>
</protein>
<organism evidence="3 4">
    <name type="scientific">Desulfonema magnum</name>
    <dbReference type="NCBI Taxonomy" id="45655"/>
    <lineage>
        <taxon>Bacteria</taxon>
        <taxon>Pseudomonadati</taxon>
        <taxon>Thermodesulfobacteriota</taxon>
        <taxon>Desulfobacteria</taxon>
        <taxon>Desulfobacterales</taxon>
        <taxon>Desulfococcaceae</taxon>
        <taxon>Desulfonema</taxon>
    </lineage>
</organism>
<dbReference type="Pfam" id="PF01381">
    <property type="entry name" value="HTH_3"/>
    <property type="match status" value="1"/>
</dbReference>
<dbReference type="InterPro" id="IPR010982">
    <property type="entry name" value="Lambda_DNA-bd_dom_sf"/>
</dbReference>
<dbReference type="KEGG" id="dmm:dnm_034710"/>
<dbReference type="AlphaFoldDB" id="A0A975BLG2"/>
<evidence type="ECO:0000259" key="2">
    <source>
        <dbReference type="PROSITE" id="PS50943"/>
    </source>
</evidence>
<evidence type="ECO:0000256" key="1">
    <source>
        <dbReference type="ARBA" id="ARBA00023125"/>
    </source>
</evidence>
<gene>
    <name evidence="3" type="ORF">dnm_034710</name>
</gene>
<dbReference type="PANTHER" id="PTHR36924:SF1">
    <property type="entry name" value="ANTITOXIN HIGA-1"/>
    <property type="match status" value="1"/>
</dbReference>
<dbReference type="Gene3D" id="1.10.260.40">
    <property type="entry name" value="lambda repressor-like DNA-binding domains"/>
    <property type="match status" value="1"/>
</dbReference>
<dbReference type="SMART" id="SM00530">
    <property type="entry name" value="HTH_XRE"/>
    <property type="match status" value="1"/>
</dbReference>
<accession>A0A975BLG2</accession>
<dbReference type="InterPro" id="IPR013430">
    <property type="entry name" value="Toxin_antidote_HigA"/>
</dbReference>
<keyword evidence="1" id="KW-0238">DNA-binding</keyword>
<dbReference type="CDD" id="cd00093">
    <property type="entry name" value="HTH_XRE"/>
    <property type="match status" value="1"/>
</dbReference>
<reference evidence="3" key="1">
    <citation type="journal article" date="2021" name="Microb. Physiol.">
        <title>Proteogenomic Insights into the Physiology of Marine, Sulfate-Reducing, Filamentous Desulfonema limicola and Desulfonema magnum.</title>
        <authorList>
            <person name="Schnaars V."/>
            <person name="Wohlbrand L."/>
            <person name="Scheve S."/>
            <person name="Hinrichs C."/>
            <person name="Reinhardt R."/>
            <person name="Rabus R."/>
        </authorList>
    </citation>
    <scope>NUCLEOTIDE SEQUENCE</scope>
    <source>
        <strain evidence="3">4be13</strain>
    </source>
</reference>
<evidence type="ECO:0000313" key="3">
    <source>
        <dbReference type="EMBL" id="QTA87437.1"/>
    </source>
</evidence>
<evidence type="ECO:0000313" key="4">
    <source>
        <dbReference type="Proteomes" id="UP000663722"/>
    </source>
</evidence>
<keyword evidence="4" id="KW-1185">Reference proteome</keyword>
<name>A0A975BLG2_9BACT</name>
<dbReference type="RefSeq" id="WP_207682622.1">
    <property type="nucleotide sequence ID" value="NZ_CP061800.1"/>
</dbReference>
<feature type="domain" description="HTH cro/C1-type" evidence="2">
    <location>
        <begin position="26"/>
        <end position="70"/>
    </location>
</feature>
<dbReference type="NCBIfam" id="TIGR02607">
    <property type="entry name" value="antidote_HigA"/>
    <property type="match status" value="1"/>
</dbReference>